<proteinExistence type="predicted"/>
<evidence type="ECO:0000313" key="2">
    <source>
        <dbReference type="EMBL" id="MOY41795.1"/>
    </source>
</evidence>
<evidence type="ECO:0000256" key="1">
    <source>
        <dbReference type="SAM" id="SignalP"/>
    </source>
</evidence>
<organism evidence="2">
    <name type="scientific">Ixodes scapularis</name>
    <name type="common">Black-legged tick</name>
    <name type="synonym">Deer tick</name>
    <dbReference type="NCBI Taxonomy" id="6945"/>
    <lineage>
        <taxon>Eukaryota</taxon>
        <taxon>Metazoa</taxon>
        <taxon>Ecdysozoa</taxon>
        <taxon>Arthropoda</taxon>
        <taxon>Chelicerata</taxon>
        <taxon>Arachnida</taxon>
        <taxon>Acari</taxon>
        <taxon>Parasitiformes</taxon>
        <taxon>Ixodida</taxon>
        <taxon>Ixodoidea</taxon>
        <taxon>Ixodidae</taxon>
        <taxon>Ixodinae</taxon>
        <taxon>Ixodes</taxon>
    </lineage>
</organism>
<feature type="signal peptide" evidence="1">
    <location>
        <begin position="1"/>
        <end position="20"/>
    </location>
</feature>
<keyword evidence="1" id="KW-0732">Signal</keyword>
<protein>
    <recommendedName>
        <fullName evidence="3">Secreted protein</fullName>
    </recommendedName>
</protein>
<name>A0A4D5RXV2_IXOSC</name>
<dbReference type="AlphaFoldDB" id="A0A4D5RXV2"/>
<dbReference type="EMBL" id="GHJT01007824">
    <property type="protein sequence ID" value="MOY41795.1"/>
    <property type="molecule type" value="Transcribed_RNA"/>
</dbReference>
<accession>A0A4D5RXV2</accession>
<evidence type="ECO:0008006" key="3">
    <source>
        <dbReference type="Google" id="ProtNLM"/>
    </source>
</evidence>
<feature type="chain" id="PRO_5020036005" description="Secreted protein" evidence="1">
    <location>
        <begin position="21"/>
        <end position="79"/>
    </location>
</feature>
<sequence length="79" mass="8687">MKIERTPVFCFFSLSLESLSVPLSVSPVLSNEAVVQLCDGLFATFFFLECGLQKWGCEGEGAQKAAVLFFVVFVCLKLT</sequence>
<reference evidence="2" key="1">
    <citation type="submission" date="2019-04" db="EMBL/GenBank/DDBJ databases">
        <title>An insight into the mialome of Ixodes scapularis.</title>
        <authorList>
            <person name="Ribeiro J.M."/>
            <person name="Mather T.N."/>
            <person name="Karim S."/>
        </authorList>
    </citation>
    <scope>NUCLEOTIDE SEQUENCE</scope>
</reference>